<protein>
    <submittedName>
        <fullName evidence="2">Uncharacterized protein</fullName>
    </submittedName>
</protein>
<evidence type="ECO:0000313" key="3">
    <source>
        <dbReference type="Proteomes" id="UP000024635"/>
    </source>
</evidence>
<evidence type="ECO:0000256" key="1">
    <source>
        <dbReference type="SAM" id="Phobius"/>
    </source>
</evidence>
<feature type="transmembrane region" description="Helical" evidence="1">
    <location>
        <begin position="60"/>
        <end position="78"/>
    </location>
</feature>
<keyword evidence="1" id="KW-1133">Transmembrane helix</keyword>
<comment type="caution">
    <text evidence="2">The sequence shown here is derived from an EMBL/GenBank/DDBJ whole genome shotgun (WGS) entry which is preliminary data.</text>
</comment>
<accession>A0A016W6A2</accession>
<dbReference type="AlphaFoldDB" id="A0A016W6A2"/>
<keyword evidence="3" id="KW-1185">Reference proteome</keyword>
<keyword evidence="1" id="KW-0472">Membrane</keyword>
<proteinExistence type="predicted"/>
<sequence>MVKTQIHSQTQLLQWEFSIIRQRIMHTFTNNPYLKFSPNHIVAPTEILHEKFSFPFGSQILYIFLLLRWLPFFLSLIMRLKISTSHCSGGNRFCQHIMKNLQLDFL</sequence>
<name>A0A016W6A2_9BILA</name>
<organism evidence="2 3">
    <name type="scientific">Ancylostoma ceylanicum</name>
    <dbReference type="NCBI Taxonomy" id="53326"/>
    <lineage>
        <taxon>Eukaryota</taxon>
        <taxon>Metazoa</taxon>
        <taxon>Ecdysozoa</taxon>
        <taxon>Nematoda</taxon>
        <taxon>Chromadorea</taxon>
        <taxon>Rhabditida</taxon>
        <taxon>Rhabditina</taxon>
        <taxon>Rhabditomorpha</taxon>
        <taxon>Strongyloidea</taxon>
        <taxon>Ancylostomatidae</taxon>
        <taxon>Ancylostomatinae</taxon>
        <taxon>Ancylostoma</taxon>
    </lineage>
</organism>
<dbReference type="Proteomes" id="UP000024635">
    <property type="component" value="Unassembled WGS sequence"/>
</dbReference>
<evidence type="ECO:0000313" key="2">
    <source>
        <dbReference type="EMBL" id="EYC35091.1"/>
    </source>
</evidence>
<gene>
    <name evidence="2" type="primary">Acey_s1153.g3704</name>
    <name evidence="2" type="ORF">Y032_1153g3704</name>
</gene>
<reference evidence="3" key="1">
    <citation type="journal article" date="2015" name="Nat. Genet.">
        <title>The genome and transcriptome of the zoonotic hookworm Ancylostoma ceylanicum identify infection-specific gene families.</title>
        <authorList>
            <person name="Schwarz E.M."/>
            <person name="Hu Y."/>
            <person name="Antoshechkin I."/>
            <person name="Miller M.M."/>
            <person name="Sternberg P.W."/>
            <person name="Aroian R.V."/>
        </authorList>
    </citation>
    <scope>NUCLEOTIDE SEQUENCE</scope>
    <source>
        <strain evidence="3">HY135</strain>
    </source>
</reference>
<dbReference type="EMBL" id="JARK01000752">
    <property type="protein sequence ID" value="EYC35091.1"/>
    <property type="molecule type" value="Genomic_DNA"/>
</dbReference>
<keyword evidence="1" id="KW-0812">Transmembrane</keyword>